<protein>
    <submittedName>
        <fullName evidence="1">Uncharacterized protein</fullName>
    </submittedName>
</protein>
<accession>A0ABV0DB72</accession>
<evidence type="ECO:0000313" key="2">
    <source>
        <dbReference type="Proteomes" id="UP001424532"/>
    </source>
</evidence>
<name>A0ABV0DB72_9PSED</name>
<comment type="caution">
    <text evidence="1">The sequence shown here is derived from an EMBL/GenBank/DDBJ whole genome shotgun (WGS) entry which is preliminary data.</text>
</comment>
<organism evidence="1 2">
    <name type="scientific">Pseudomonas sichuanensis</name>
    <dbReference type="NCBI Taxonomy" id="2213015"/>
    <lineage>
        <taxon>Bacteria</taxon>
        <taxon>Pseudomonadati</taxon>
        <taxon>Pseudomonadota</taxon>
        <taxon>Gammaproteobacteria</taxon>
        <taxon>Pseudomonadales</taxon>
        <taxon>Pseudomonadaceae</taxon>
        <taxon>Pseudomonas</taxon>
    </lineage>
</organism>
<keyword evidence="2" id="KW-1185">Reference proteome</keyword>
<dbReference type="RefSeq" id="WP_347149170.1">
    <property type="nucleotide sequence ID" value="NZ_JBDLYL010000004.1"/>
</dbReference>
<evidence type="ECO:0000313" key="1">
    <source>
        <dbReference type="EMBL" id="MEN8639029.1"/>
    </source>
</evidence>
<dbReference type="Proteomes" id="UP001424532">
    <property type="component" value="Unassembled WGS sequence"/>
</dbReference>
<sequence>MNEQPIASAGDTDNSVHASLSAQTVIAGDVTFDGFPSRTSSIRTAQLYNNGAQQLAIRIRLGRVDSPVSAEEWDSLELYHADKTTPVAFLPFTPGKPLILDPEGPPWATTWLRDNHFEQSHELSFQMRTEEHVATWSHRVLYLHARAQKTIGKFYVRLTDLQGEHHWFPKEAPIEVELQEYEPINRFSITAKRIEGFQHVLSEDESSTRYFNYDYNLRTIEYFRLFVAGGFVSCDVSGLANEAPAKRTSIVRFERNALSERLCSVTGLVLGRDQHMIEFDKNLTTLDFEKVFGEQIIKAFNGYLDENTVIISVHRLDAAPYIHIPEAWRDSISNTYNHALTFTFRDHQGNEISKTIHFLEDGNASHRDRIN</sequence>
<reference evidence="1 2" key="1">
    <citation type="submission" date="2024-05" db="EMBL/GenBank/DDBJ databases">
        <title>Sequence of Lycoming College course isolates.</title>
        <authorList>
            <person name="Reigle C.A."/>
            <person name="Newman J.D."/>
        </authorList>
    </citation>
    <scope>NUCLEOTIDE SEQUENCE [LARGE SCALE GENOMIC DNA]</scope>
    <source>
        <strain evidence="1 2">CAR-09</strain>
    </source>
</reference>
<gene>
    <name evidence="1" type="ORF">ABFE88_05100</name>
</gene>
<dbReference type="EMBL" id="JBDLYL010000004">
    <property type="protein sequence ID" value="MEN8639029.1"/>
    <property type="molecule type" value="Genomic_DNA"/>
</dbReference>
<proteinExistence type="predicted"/>